<feature type="active site" description="Proton acceptor" evidence="9">
    <location>
        <position position="23"/>
    </location>
</feature>
<dbReference type="GO" id="GO:0046872">
    <property type="term" value="F:metal ion binding"/>
    <property type="evidence" value="ECO:0007669"/>
    <property type="project" value="UniProtKB-KW"/>
</dbReference>
<gene>
    <name evidence="11" type="ORF">AYP45_00395</name>
</gene>
<dbReference type="PANTHER" id="PTHR12589:SF7">
    <property type="entry name" value="6-PYRUVOYL TETRAHYDROBIOPTERIN SYNTHASE"/>
    <property type="match status" value="1"/>
</dbReference>
<dbReference type="NCBIfam" id="TIGR03367">
    <property type="entry name" value="queuosine_QueD"/>
    <property type="match status" value="1"/>
</dbReference>
<name>A0A1V4AXY1_9BACT</name>
<dbReference type="UniPathway" id="UPA00391"/>
<dbReference type="GO" id="GO:0070497">
    <property type="term" value="F:6-carboxytetrahydropterin synthase activity"/>
    <property type="evidence" value="ECO:0007669"/>
    <property type="project" value="UniProtKB-EC"/>
</dbReference>
<dbReference type="AlphaFoldDB" id="A0A1V4AXY1"/>
<dbReference type="InterPro" id="IPR038418">
    <property type="entry name" value="6-PTP_synth/QueD_sf"/>
</dbReference>
<evidence type="ECO:0000256" key="6">
    <source>
        <dbReference type="ARBA" id="ARBA00023239"/>
    </source>
</evidence>
<feature type="active site" description="Charge relay system" evidence="9">
    <location>
        <position position="111"/>
    </location>
</feature>
<sequence>MFELIIETDFSAAHNLREYKGQCERLHGHNWKVQVVLKAEKLDKLGMVMDFRDAKRVIGEIINRFDHVYLNELTDFSEVNPTTENLSKTLYEELRRNLPPGVKVEKVTTWESDRCGASYFE</sequence>
<evidence type="ECO:0000256" key="1">
    <source>
        <dbReference type="ARBA" id="ARBA00005061"/>
    </source>
</evidence>
<comment type="catalytic activity">
    <reaction evidence="7 8">
        <text>7,8-dihydroneopterin 3'-triphosphate + H2O = 6-carboxy-5,6,7,8-tetrahydropterin + triphosphate + acetaldehyde + 2 H(+)</text>
        <dbReference type="Rhea" id="RHEA:27966"/>
        <dbReference type="ChEBI" id="CHEBI:15343"/>
        <dbReference type="ChEBI" id="CHEBI:15377"/>
        <dbReference type="ChEBI" id="CHEBI:15378"/>
        <dbReference type="ChEBI" id="CHEBI:18036"/>
        <dbReference type="ChEBI" id="CHEBI:58462"/>
        <dbReference type="ChEBI" id="CHEBI:61032"/>
        <dbReference type="EC" id="4.1.2.50"/>
    </reaction>
</comment>
<dbReference type="SUPFAM" id="SSF55620">
    <property type="entry name" value="Tetrahydrobiopterin biosynthesis enzymes-like"/>
    <property type="match status" value="1"/>
</dbReference>
<comment type="pathway">
    <text evidence="1 8">Purine metabolism; 7-cyano-7-deazaguanine biosynthesis.</text>
</comment>
<evidence type="ECO:0000256" key="7">
    <source>
        <dbReference type="ARBA" id="ARBA00048807"/>
    </source>
</evidence>
<dbReference type="EMBL" id="AYTS01000004">
    <property type="protein sequence ID" value="OOP57992.1"/>
    <property type="molecule type" value="Genomic_DNA"/>
</dbReference>
<proteinExistence type="inferred from homology"/>
<dbReference type="Gene3D" id="3.30.479.10">
    <property type="entry name" value="6-pyruvoyl tetrahydropterin synthase/QueD"/>
    <property type="match status" value="1"/>
</dbReference>
<evidence type="ECO:0000256" key="9">
    <source>
        <dbReference type="PIRSR" id="PIRSR006113-1"/>
    </source>
</evidence>
<dbReference type="PANTHER" id="PTHR12589">
    <property type="entry name" value="PYRUVOYL TETRAHYDROBIOPTERIN SYNTHASE"/>
    <property type="match status" value="1"/>
</dbReference>
<evidence type="ECO:0000256" key="3">
    <source>
        <dbReference type="ARBA" id="ARBA00018141"/>
    </source>
</evidence>
<evidence type="ECO:0000256" key="5">
    <source>
        <dbReference type="ARBA" id="ARBA00022833"/>
    </source>
</evidence>
<keyword evidence="8" id="KW-0671">Queuosine biosynthesis</keyword>
<comment type="caution">
    <text evidence="11">The sequence shown here is derived from an EMBL/GenBank/DDBJ whole genome shotgun (WGS) entry which is preliminary data.</text>
</comment>
<dbReference type="EC" id="4.-.-.-" evidence="8"/>
<comment type="similarity">
    <text evidence="2 8">Belongs to the PTPS family. QueD subfamily.</text>
</comment>
<feature type="binding site" evidence="10">
    <location>
        <position position="29"/>
    </location>
    <ligand>
        <name>Zn(2+)</name>
        <dbReference type="ChEBI" id="CHEBI:29105"/>
    </ligand>
</feature>
<dbReference type="STRING" id="1004156.AYP45_00395"/>
<reference evidence="11 12" key="1">
    <citation type="journal article" date="2017" name="Water Res.">
        <title>Discovery and metagenomic analysis of an anammox bacterial enrichment related to Candidatus "Brocadia caroliniensis" in a full-scale glycerol-fed nitritation-denitritation separate centrate treatment process.</title>
        <authorList>
            <person name="Park H."/>
            <person name="Brotto A.C."/>
            <person name="van Loosdrecht M.C."/>
            <person name="Chandran K."/>
        </authorList>
    </citation>
    <scope>NUCLEOTIDE SEQUENCE [LARGE SCALE GENOMIC DNA]</scope>
    <source>
        <strain evidence="11">26THWARD</strain>
    </source>
</reference>
<evidence type="ECO:0000313" key="12">
    <source>
        <dbReference type="Proteomes" id="UP000189681"/>
    </source>
</evidence>
<dbReference type="Pfam" id="PF01242">
    <property type="entry name" value="PTPS"/>
    <property type="match status" value="1"/>
</dbReference>
<keyword evidence="6 8" id="KW-0456">Lyase</keyword>
<dbReference type="PIRSF" id="PIRSF006113">
    <property type="entry name" value="PTP_synth"/>
    <property type="match status" value="1"/>
</dbReference>
<evidence type="ECO:0000256" key="4">
    <source>
        <dbReference type="ARBA" id="ARBA00022723"/>
    </source>
</evidence>
<feature type="binding site" evidence="10">
    <location>
        <position position="14"/>
    </location>
    <ligand>
        <name>Zn(2+)</name>
        <dbReference type="ChEBI" id="CHEBI:29105"/>
    </ligand>
</feature>
<evidence type="ECO:0000256" key="8">
    <source>
        <dbReference type="PIRNR" id="PIRNR006113"/>
    </source>
</evidence>
<protein>
    <recommendedName>
        <fullName evidence="3 8">6-carboxy-5,6,7,8-tetrahydropterin synthase</fullName>
        <ecNumber evidence="8">4.-.-.-</ecNumber>
    </recommendedName>
</protein>
<evidence type="ECO:0000313" key="11">
    <source>
        <dbReference type="EMBL" id="OOP57992.1"/>
    </source>
</evidence>
<keyword evidence="5 8" id="KW-0862">Zinc</keyword>
<keyword evidence="4 8" id="KW-0479">Metal-binding</keyword>
<evidence type="ECO:0000256" key="10">
    <source>
        <dbReference type="PIRSR" id="PIRSR006113-2"/>
    </source>
</evidence>
<feature type="binding site" evidence="10">
    <location>
        <position position="27"/>
    </location>
    <ligand>
        <name>Zn(2+)</name>
        <dbReference type="ChEBI" id="CHEBI:29105"/>
    </ligand>
</feature>
<evidence type="ECO:0000256" key="2">
    <source>
        <dbReference type="ARBA" id="ARBA00008900"/>
    </source>
</evidence>
<feature type="active site" description="Charge relay system" evidence="9">
    <location>
        <position position="67"/>
    </location>
</feature>
<comment type="cofactor">
    <cofactor evidence="8 10">
        <name>Zn(2+)</name>
        <dbReference type="ChEBI" id="CHEBI:29105"/>
    </cofactor>
    <text evidence="8 10">Binds 1 zinc ion per subunit.</text>
</comment>
<dbReference type="InterPro" id="IPR007115">
    <property type="entry name" value="6-PTP_synth/QueD"/>
</dbReference>
<dbReference type="GO" id="GO:0008616">
    <property type="term" value="P:tRNA queuosine(34) biosynthetic process"/>
    <property type="evidence" value="ECO:0007669"/>
    <property type="project" value="UniProtKB-KW"/>
</dbReference>
<accession>A0A1V4AXY1</accession>
<organism evidence="11 12">
    <name type="scientific">Candidatus Brocadia carolinensis</name>
    <dbReference type="NCBI Taxonomy" id="1004156"/>
    <lineage>
        <taxon>Bacteria</taxon>
        <taxon>Pseudomonadati</taxon>
        <taxon>Planctomycetota</taxon>
        <taxon>Candidatus Brocadiia</taxon>
        <taxon>Candidatus Brocadiales</taxon>
        <taxon>Candidatus Brocadiaceae</taxon>
        <taxon>Candidatus Brocadia</taxon>
    </lineage>
</organism>
<dbReference type="Proteomes" id="UP000189681">
    <property type="component" value="Unassembled WGS sequence"/>
</dbReference>